<sequence length="734" mass="83795">MLVSIFFIIFLLLPQYVHGSCCRLPFTDGDCQVNRKGPHRYQIMPDLKSGLVMESTECHINDFDANYRKVIETKNPCNDCPGLLILHTNSSEIFLFPEYLERILEGRTPVQRKNVIILTTSLVGAYDLDFTLFSRYYATHTVGDVPSLYVDLQMPVFNPKLEHQPSLRLRLPAYNEDKEGFSKVSRKELINPIDNSESAAAIIHQLPYLYHFDIEKHRHPPSLCTLYDLELTSSSLEWKILNSDLATCHTFMPYLGRNKCLATGFTRLFCPIEENISMDDTLRLPLYLKTTNRVEHLTVAVTRGGRQIQMSLSNRQMIPAEQVKIILIQGHLAVTDINLNLSIRVEYGWDCDDFSLAVPAGFSATRYRRFDGDNLAVTEGNNVITLPGCFRVIPNLVKIPSTTIISALLPSGSASASQSEADVDSVDEKESDENEIITSDIEKPHIQGDSDLKNTTNDREQNVISNYWNYLRNNNKKQISILDLAYVAIVLLILVALIPLCLGIFYRVYCTQRRKSNWTLEHGSHTNSAYNPSKDDKTDLSIRSHDSFNSSTTTTNNNDWHRLLLTRLKPTVTGKYQKSTKIDNRSNTYLSTSFENSDVESQSDIIDDSQIIITQTDSSEEFNTYLENSIRKDNHYVKNFIPYRVGDHMTSLKRRVRKQQMKHFQNQVTILQEATFRAPSPTNLFLMSYSKQSVSSRRYKQKKSSCVVPLPPLTNPTKVISNHVHDVKLNVYEC</sequence>
<comment type="caution">
    <text evidence="3">The sequence shown here is derived from an EMBL/GenBank/DDBJ whole genome shotgun (WGS) entry which is preliminary data.</text>
</comment>
<keyword evidence="4" id="KW-1185">Reference proteome</keyword>
<organism evidence="3 4">
    <name type="scientific">Adineta steineri</name>
    <dbReference type="NCBI Taxonomy" id="433720"/>
    <lineage>
        <taxon>Eukaryota</taxon>
        <taxon>Metazoa</taxon>
        <taxon>Spiralia</taxon>
        <taxon>Gnathifera</taxon>
        <taxon>Rotifera</taxon>
        <taxon>Eurotatoria</taxon>
        <taxon>Bdelloidea</taxon>
        <taxon>Adinetida</taxon>
        <taxon>Adinetidae</taxon>
        <taxon>Adineta</taxon>
    </lineage>
</organism>
<feature type="transmembrane region" description="Helical" evidence="1">
    <location>
        <begin position="484"/>
        <end position="506"/>
    </location>
</feature>
<gene>
    <name evidence="3" type="ORF">QVE165_LOCUS3247</name>
</gene>
<feature type="signal peptide" evidence="2">
    <location>
        <begin position="1"/>
        <end position="19"/>
    </location>
</feature>
<evidence type="ECO:0000313" key="3">
    <source>
        <dbReference type="EMBL" id="CAF0782614.1"/>
    </source>
</evidence>
<dbReference type="EMBL" id="CAJNOM010000011">
    <property type="protein sequence ID" value="CAF0782614.1"/>
    <property type="molecule type" value="Genomic_DNA"/>
</dbReference>
<proteinExistence type="predicted"/>
<dbReference type="Proteomes" id="UP000663832">
    <property type="component" value="Unassembled WGS sequence"/>
</dbReference>
<keyword evidence="2" id="KW-0732">Signal</keyword>
<accession>A0A813RN00</accession>
<dbReference type="AlphaFoldDB" id="A0A813RN00"/>
<keyword evidence="1" id="KW-1133">Transmembrane helix</keyword>
<evidence type="ECO:0000256" key="1">
    <source>
        <dbReference type="SAM" id="Phobius"/>
    </source>
</evidence>
<reference evidence="3" key="1">
    <citation type="submission" date="2021-02" db="EMBL/GenBank/DDBJ databases">
        <authorList>
            <person name="Nowell W R."/>
        </authorList>
    </citation>
    <scope>NUCLEOTIDE SEQUENCE</scope>
</reference>
<evidence type="ECO:0000256" key="2">
    <source>
        <dbReference type="SAM" id="SignalP"/>
    </source>
</evidence>
<feature type="chain" id="PRO_5032882943" evidence="2">
    <location>
        <begin position="20"/>
        <end position="734"/>
    </location>
</feature>
<keyword evidence="1" id="KW-0472">Membrane</keyword>
<protein>
    <submittedName>
        <fullName evidence="3">Uncharacterized protein</fullName>
    </submittedName>
</protein>
<evidence type="ECO:0000313" key="4">
    <source>
        <dbReference type="Proteomes" id="UP000663832"/>
    </source>
</evidence>
<keyword evidence="1" id="KW-0812">Transmembrane</keyword>
<name>A0A813RN00_9BILA</name>
<dbReference type="OrthoDB" id="10041991at2759"/>